<keyword evidence="3" id="KW-0067">ATP-binding</keyword>
<proteinExistence type="inferred from homology"/>
<dbReference type="EMBL" id="FNCO01000008">
    <property type="protein sequence ID" value="SDH74583.1"/>
    <property type="molecule type" value="Genomic_DNA"/>
</dbReference>
<dbReference type="SUPFAM" id="SSF53067">
    <property type="entry name" value="Actin-like ATPase domain"/>
    <property type="match status" value="2"/>
</dbReference>
<dbReference type="FunFam" id="3.90.640.10:FF:000003">
    <property type="entry name" value="Molecular chaperone DnaK"/>
    <property type="match status" value="1"/>
</dbReference>
<dbReference type="PROSITE" id="PS00297">
    <property type="entry name" value="HSP70_1"/>
    <property type="match status" value="1"/>
</dbReference>
<evidence type="ECO:0000256" key="2">
    <source>
        <dbReference type="ARBA" id="ARBA00022741"/>
    </source>
</evidence>
<evidence type="ECO:0000313" key="6">
    <source>
        <dbReference type="Proteomes" id="UP000182894"/>
    </source>
</evidence>
<dbReference type="Gene3D" id="3.30.420.40">
    <property type="match status" value="2"/>
</dbReference>
<keyword evidence="6" id="KW-1185">Reference proteome</keyword>
<keyword evidence="2" id="KW-0547">Nucleotide-binding</keyword>
<dbReference type="Proteomes" id="UP000182894">
    <property type="component" value="Unassembled WGS sequence"/>
</dbReference>
<reference evidence="6" key="1">
    <citation type="submission" date="2016-10" db="EMBL/GenBank/DDBJ databases">
        <authorList>
            <person name="Varghese N."/>
            <person name="Submissions S."/>
        </authorList>
    </citation>
    <scope>NUCLEOTIDE SEQUENCE [LARGE SCALE GENOMIC DNA]</scope>
    <source>
        <strain evidence="6">ATCC 700689</strain>
    </source>
</reference>
<dbReference type="STRING" id="89065.SAMN05216605_10821"/>
<evidence type="ECO:0000256" key="4">
    <source>
        <dbReference type="ARBA" id="ARBA00023186"/>
    </source>
</evidence>
<dbReference type="RefSeq" id="WP_074753527.1">
    <property type="nucleotide sequence ID" value="NZ_FNCO01000008.1"/>
</dbReference>
<evidence type="ECO:0000313" key="5">
    <source>
        <dbReference type="EMBL" id="SDH74583.1"/>
    </source>
</evidence>
<evidence type="ECO:0000256" key="1">
    <source>
        <dbReference type="ARBA" id="ARBA00007381"/>
    </source>
</evidence>
<comment type="similarity">
    <text evidence="1">Belongs to the heat shock protein 70 family.</text>
</comment>
<name>A0A1G8EXE9_9PSED</name>
<dbReference type="Gene3D" id="2.60.34.10">
    <property type="entry name" value="Substrate Binding Domain Of DNAk, Chain A, domain 1"/>
    <property type="match status" value="1"/>
</dbReference>
<dbReference type="InterPro" id="IPR043129">
    <property type="entry name" value="ATPase_NBD"/>
</dbReference>
<dbReference type="InterPro" id="IPR013126">
    <property type="entry name" value="Hsp_70_fam"/>
</dbReference>
<dbReference type="AlphaFoldDB" id="A0A1G8EXE9"/>
<dbReference type="OrthoDB" id="9766019at2"/>
<dbReference type="Gene3D" id="3.90.640.10">
    <property type="entry name" value="Actin, Chain A, domain 4"/>
    <property type="match status" value="1"/>
</dbReference>
<dbReference type="CDD" id="cd24029">
    <property type="entry name" value="ASKHA_NBD_HSP70_DnaK_HscA_HscC"/>
    <property type="match status" value="1"/>
</dbReference>
<dbReference type="PRINTS" id="PR00301">
    <property type="entry name" value="HEATSHOCK70"/>
</dbReference>
<dbReference type="SUPFAM" id="SSF100920">
    <property type="entry name" value="Heat shock protein 70kD (HSP70), peptide-binding domain"/>
    <property type="match status" value="1"/>
</dbReference>
<dbReference type="PANTHER" id="PTHR19375">
    <property type="entry name" value="HEAT SHOCK PROTEIN 70KDA"/>
    <property type="match status" value="1"/>
</dbReference>
<keyword evidence="4" id="KW-0143">Chaperone</keyword>
<evidence type="ECO:0000256" key="3">
    <source>
        <dbReference type="ARBA" id="ARBA00022840"/>
    </source>
</evidence>
<dbReference type="InterPro" id="IPR029047">
    <property type="entry name" value="HSP70_peptide-bd_sf"/>
</dbReference>
<gene>
    <name evidence="5" type="ORF">SAMN05216605_10821</name>
</gene>
<dbReference type="Pfam" id="PF00012">
    <property type="entry name" value="HSP70"/>
    <property type="match status" value="1"/>
</dbReference>
<protein>
    <submittedName>
        <fullName evidence="5">Molecular chaperone DnaK</fullName>
    </submittedName>
</protein>
<dbReference type="InterPro" id="IPR018181">
    <property type="entry name" value="Heat_shock_70_CS"/>
</dbReference>
<accession>A0A1G8EXE9</accession>
<dbReference type="GO" id="GO:0005524">
    <property type="term" value="F:ATP binding"/>
    <property type="evidence" value="ECO:0007669"/>
    <property type="project" value="UniProtKB-KW"/>
</dbReference>
<organism evidence="5 6">
    <name type="scientific">Pseudomonas abietaniphila</name>
    <dbReference type="NCBI Taxonomy" id="89065"/>
    <lineage>
        <taxon>Bacteria</taxon>
        <taxon>Pseudomonadati</taxon>
        <taxon>Pseudomonadota</taxon>
        <taxon>Gammaproteobacteria</taxon>
        <taxon>Pseudomonadales</taxon>
        <taxon>Pseudomonadaceae</taxon>
        <taxon>Pseudomonas</taxon>
    </lineage>
</organism>
<dbReference type="GO" id="GO:0140662">
    <property type="term" value="F:ATP-dependent protein folding chaperone"/>
    <property type="evidence" value="ECO:0007669"/>
    <property type="project" value="InterPro"/>
</dbReference>
<sequence length="833" mass="92531">MTKMINFGIDLGTSNSLIAKFDKGSVEVFKNPNGFKETLPSIIGFRNDRIMVGDQARTYAEKDPKSVASRFKRKMGTTETVKIQSLNASKTPIDLSAFVLKELKGFVHSGEAVEAAVITIPASFDTVQSNATKDAGISAGFKHVVLLQEPIAASLAYANKEKSDDLRNSQWIVYDLGGGTFDVALVKIVEGELTVVDHEGDNYLGGSDFDSMIVEKILVPEINRRGNFEDLLAQMKSEKGKYNKLWTVLLHKAEEAKIELSTKASAEIDLGMIRDLEDDEGNAIDTILTITRSEFENVIKDAVDGTVDMMKKILTRNSLQSRDLKFILMVGGSTYSPYVRKRVEEMMNIPVNTSIDPTSAITIGAAYFAGSKEFKQEGAAPKASTNSQIKFRAVYNRNSQESEETFTAKVEGHTAGMFYRILNDDGSFDSGLKPLTTRIAEDLPLREGSFNLFTFKILDGQNNIIDVGFDSIQIAQGRYSVAGQMLPEDICLVKDDLSSKDTRLDLVFAKNCVLPTKGKRTVEIAKTIVKGSRDAITIMVVEGPSEKHSSTNKPIGILAITGEQISRDLLRGTEVDLTFEMSESRDLTVSAYLNVTGQEFSQVFKGQARHVDTRLLATEVLQLETKIQAEIDDAQANQNHDGAAKLEKLNDELQSLIVESASLSSDDVTDDRFKLEDKKCKIAQGIFELTASKRIDAAKANYLQVKSDTASMVQESGNDRERHQLKEILAREELHIHSTNPERIDAATSELQRLHFQILARQPDFLVGMFQHLEEIRPTMNDQAQAKQLIDHGRRLVATKNWDDLRDVNGQLWMLVPDTERAEEDVRLYTGIV</sequence>